<evidence type="ECO:0000256" key="8">
    <source>
        <dbReference type="SAM" id="MobiDB-lite"/>
    </source>
</evidence>
<dbReference type="CDD" id="cd07185">
    <property type="entry name" value="OmpA_C-like"/>
    <property type="match status" value="1"/>
</dbReference>
<reference evidence="11 12" key="1">
    <citation type="submission" date="2016-10" db="EMBL/GenBank/DDBJ databases">
        <authorList>
            <person name="de Groot N.N."/>
        </authorList>
    </citation>
    <scope>NUCLEOTIDE SEQUENCE [LARGE SCALE GENOMIC DNA]</scope>
    <source>
        <strain evidence="11 12">AB35.6</strain>
    </source>
</reference>
<dbReference type="InterPro" id="IPR025713">
    <property type="entry name" value="MotB-like_N_dom"/>
</dbReference>
<evidence type="ECO:0000313" key="11">
    <source>
        <dbReference type="EMBL" id="SEB42539.1"/>
    </source>
</evidence>
<feature type="transmembrane region" description="Helical" evidence="9">
    <location>
        <begin position="16"/>
        <end position="38"/>
    </location>
</feature>
<sequence>MGKKKHAEHVNHERWLVSWADLLTLLFAFFVVMFASSVSDKKKSAKMAAAMQTAFQQNGVFEAHAAKPPLAPGGGTSSGDPNPLEMPIESSQAKSYGDAARKAIEASIAPALQQHLVRMREAEDGITLSLDSAGFFASGSAEVKASVKPILAKLAAALPQGALRVEGHTDNQPIHTVQFRSNWELSTARAASIAEVLMQRSLVSPADFTIAGYGEFHPVSGNDTEAGRAANRRVDIVLLRPKTGAVIKKEGPPRPTI</sequence>
<evidence type="ECO:0000256" key="6">
    <source>
        <dbReference type="ARBA" id="ARBA00023136"/>
    </source>
</evidence>
<dbReference type="SUPFAM" id="SSF103088">
    <property type="entry name" value="OmpA-like"/>
    <property type="match status" value="1"/>
</dbReference>
<dbReference type="Pfam" id="PF00691">
    <property type="entry name" value="OmpA"/>
    <property type="match status" value="1"/>
</dbReference>
<dbReference type="Pfam" id="PF13677">
    <property type="entry name" value="MotB_plug"/>
    <property type="match status" value="1"/>
</dbReference>
<comment type="subcellular location">
    <subcellularLocation>
        <location evidence="1">Cell membrane</location>
        <topology evidence="1">Single-pass membrane protein</topology>
    </subcellularLocation>
</comment>
<feature type="region of interest" description="Disordered" evidence="8">
    <location>
        <begin position="66"/>
        <end position="92"/>
    </location>
</feature>
<evidence type="ECO:0000313" key="12">
    <source>
        <dbReference type="Proteomes" id="UP000182409"/>
    </source>
</evidence>
<dbReference type="GO" id="GO:0005886">
    <property type="term" value="C:plasma membrane"/>
    <property type="evidence" value="ECO:0007669"/>
    <property type="project" value="UniProtKB-SubCell"/>
</dbReference>
<dbReference type="InterPro" id="IPR006665">
    <property type="entry name" value="OmpA-like"/>
</dbReference>
<name>A0A1H4J862_9BACT</name>
<evidence type="ECO:0000259" key="10">
    <source>
        <dbReference type="PROSITE" id="PS51123"/>
    </source>
</evidence>
<dbReference type="Proteomes" id="UP000182409">
    <property type="component" value="Unassembled WGS sequence"/>
</dbReference>
<dbReference type="PANTHER" id="PTHR30329">
    <property type="entry name" value="STATOR ELEMENT OF FLAGELLAR MOTOR COMPLEX"/>
    <property type="match status" value="1"/>
</dbReference>
<evidence type="ECO:0000256" key="9">
    <source>
        <dbReference type="SAM" id="Phobius"/>
    </source>
</evidence>
<gene>
    <name evidence="11" type="ORF">SAMN05443244_0440</name>
</gene>
<dbReference type="PANTHER" id="PTHR30329:SF20">
    <property type="entry name" value="EXPORTED PROTEIN"/>
    <property type="match status" value="1"/>
</dbReference>
<evidence type="ECO:0000256" key="3">
    <source>
        <dbReference type="ARBA" id="ARBA00022475"/>
    </source>
</evidence>
<accession>A0A1H4J862</accession>
<dbReference type="OrthoDB" id="9815217at2"/>
<dbReference type="InterPro" id="IPR050330">
    <property type="entry name" value="Bact_OuterMem_StrucFunc"/>
</dbReference>
<keyword evidence="3" id="KW-1003">Cell membrane</keyword>
<proteinExistence type="inferred from homology"/>
<keyword evidence="5 9" id="KW-1133">Transmembrane helix</keyword>
<keyword evidence="6 7" id="KW-0472">Membrane</keyword>
<keyword evidence="4 9" id="KW-0812">Transmembrane</keyword>
<evidence type="ECO:0000256" key="1">
    <source>
        <dbReference type="ARBA" id="ARBA00004162"/>
    </source>
</evidence>
<dbReference type="PROSITE" id="PS51123">
    <property type="entry name" value="OMPA_2"/>
    <property type="match status" value="1"/>
</dbReference>
<dbReference type="EMBL" id="FNSD01000001">
    <property type="protein sequence ID" value="SEB42539.1"/>
    <property type="molecule type" value="Genomic_DNA"/>
</dbReference>
<evidence type="ECO:0000256" key="5">
    <source>
        <dbReference type="ARBA" id="ARBA00022989"/>
    </source>
</evidence>
<dbReference type="RefSeq" id="WP_074652147.1">
    <property type="nucleotide sequence ID" value="NZ_FNSD01000001.1"/>
</dbReference>
<dbReference type="InterPro" id="IPR036737">
    <property type="entry name" value="OmpA-like_sf"/>
</dbReference>
<evidence type="ECO:0000256" key="2">
    <source>
        <dbReference type="ARBA" id="ARBA00008914"/>
    </source>
</evidence>
<comment type="similarity">
    <text evidence="2">Belongs to the MotB family.</text>
</comment>
<protein>
    <submittedName>
        <fullName evidence="11">Chemotaxis protein MotB</fullName>
    </submittedName>
</protein>
<feature type="domain" description="OmpA-like" evidence="10">
    <location>
        <begin position="123"/>
        <end position="242"/>
    </location>
</feature>
<dbReference type="Gene3D" id="3.30.1330.60">
    <property type="entry name" value="OmpA-like domain"/>
    <property type="match status" value="1"/>
</dbReference>
<evidence type="ECO:0000256" key="7">
    <source>
        <dbReference type="PROSITE-ProRule" id="PRU00473"/>
    </source>
</evidence>
<dbReference type="AlphaFoldDB" id="A0A1H4J862"/>
<evidence type="ECO:0000256" key="4">
    <source>
        <dbReference type="ARBA" id="ARBA00022692"/>
    </source>
</evidence>
<organism evidence="11 12">
    <name type="scientific">Terriglobus roseus</name>
    <dbReference type="NCBI Taxonomy" id="392734"/>
    <lineage>
        <taxon>Bacteria</taxon>
        <taxon>Pseudomonadati</taxon>
        <taxon>Acidobacteriota</taxon>
        <taxon>Terriglobia</taxon>
        <taxon>Terriglobales</taxon>
        <taxon>Acidobacteriaceae</taxon>
        <taxon>Terriglobus</taxon>
    </lineage>
</organism>